<dbReference type="Proteomes" id="UP000053144">
    <property type="component" value="Unassembled WGS sequence"/>
</dbReference>
<sequence>MRKIIPLCDATVSVRGYDVNDILFTTTELRLLHGFQKGFPSTSRDLECCREEEEF</sequence>
<organism evidence="1 2">
    <name type="scientific">Phaseolus angularis</name>
    <name type="common">Azuki bean</name>
    <name type="synonym">Vigna angularis</name>
    <dbReference type="NCBI Taxonomy" id="3914"/>
    <lineage>
        <taxon>Eukaryota</taxon>
        <taxon>Viridiplantae</taxon>
        <taxon>Streptophyta</taxon>
        <taxon>Embryophyta</taxon>
        <taxon>Tracheophyta</taxon>
        <taxon>Spermatophyta</taxon>
        <taxon>Magnoliopsida</taxon>
        <taxon>eudicotyledons</taxon>
        <taxon>Gunneridae</taxon>
        <taxon>Pentapetalae</taxon>
        <taxon>rosids</taxon>
        <taxon>fabids</taxon>
        <taxon>Fabales</taxon>
        <taxon>Fabaceae</taxon>
        <taxon>Papilionoideae</taxon>
        <taxon>50 kb inversion clade</taxon>
        <taxon>NPAAA clade</taxon>
        <taxon>indigoferoid/millettioid clade</taxon>
        <taxon>Phaseoleae</taxon>
        <taxon>Vigna</taxon>
    </lineage>
</organism>
<accession>A0A0L9T680</accession>
<dbReference type="EMBL" id="KQ258305">
    <property type="protein sequence ID" value="KOM26100.1"/>
    <property type="molecule type" value="Genomic_DNA"/>
</dbReference>
<dbReference type="AlphaFoldDB" id="A0A0L9T680"/>
<evidence type="ECO:0000313" key="2">
    <source>
        <dbReference type="Proteomes" id="UP000053144"/>
    </source>
</evidence>
<evidence type="ECO:0000313" key="1">
    <source>
        <dbReference type="EMBL" id="KOM26100.1"/>
    </source>
</evidence>
<reference evidence="2" key="1">
    <citation type="journal article" date="2015" name="Proc. Natl. Acad. Sci. U.S.A.">
        <title>Genome sequencing of adzuki bean (Vigna angularis) provides insight into high starch and low fat accumulation and domestication.</title>
        <authorList>
            <person name="Yang K."/>
            <person name="Tian Z."/>
            <person name="Chen C."/>
            <person name="Luo L."/>
            <person name="Zhao B."/>
            <person name="Wang Z."/>
            <person name="Yu L."/>
            <person name="Li Y."/>
            <person name="Sun Y."/>
            <person name="Li W."/>
            <person name="Chen Y."/>
            <person name="Li Y."/>
            <person name="Zhang Y."/>
            <person name="Ai D."/>
            <person name="Zhao J."/>
            <person name="Shang C."/>
            <person name="Ma Y."/>
            <person name="Wu B."/>
            <person name="Wang M."/>
            <person name="Gao L."/>
            <person name="Sun D."/>
            <person name="Zhang P."/>
            <person name="Guo F."/>
            <person name="Wang W."/>
            <person name="Li Y."/>
            <person name="Wang J."/>
            <person name="Varshney R.K."/>
            <person name="Wang J."/>
            <person name="Ling H.Q."/>
            <person name="Wan P."/>
        </authorList>
    </citation>
    <scope>NUCLEOTIDE SEQUENCE</scope>
    <source>
        <strain evidence="2">cv. Jingnong 6</strain>
    </source>
</reference>
<name>A0A0L9T680_PHAAN</name>
<proteinExistence type="predicted"/>
<protein>
    <submittedName>
        <fullName evidence="1">Uncharacterized protein</fullName>
    </submittedName>
</protein>
<gene>
    <name evidence="1" type="ORF">LR48_Vigan231s000500</name>
</gene>
<dbReference type="Gramene" id="KOM26100">
    <property type="protein sequence ID" value="KOM26100"/>
    <property type="gene ID" value="LR48_Vigan231s000500"/>
</dbReference>